<evidence type="ECO:0000259" key="1">
    <source>
        <dbReference type="PROSITE" id="PS51186"/>
    </source>
</evidence>
<dbReference type="CDD" id="cd04301">
    <property type="entry name" value="NAT_SF"/>
    <property type="match status" value="1"/>
</dbReference>
<dbReference type="Pfam" id="PF00583">
    <property type="entry name" value="Acetyltransf_1"/>
    <property type="match status" value="1"/>
</dbReference>
<dbReference type="GO" id="GO:0016747">
    <property type="term" value="F:acyltransferase activity, transferring groups other than amino-acyl groups"/>
    <property type="evidence" value="ECO:0007669"/>
    <property type="project" value="InterPro"/>
</dbReference>
<proteinExistence type="predicted"/>
<dbReference type="Proteomes" id="UP000265725">
    <property type="component" value="Chromosome"/>
</dbReference>
<feature type="domain" description="N-acetyltransferase" evidence="1">
    <location>
        <begin position="86"/>
        <end position="235"/>
    </location>
</feature>
<organism evidence="2 3">
    <name type="scientific">Paenisporosarcina cavernae</name>
    <dbReference type="NCBI Taxonomy" id="2320858"/>
    <lineage>
        <taxon>Bacteria</taxon>
        <taxon>Bacillati</taxon>
        <taxon>Bacillota</taxon>
        <taxon>Bacilli</taxon>
        <taxon>Bacillales</taxon>
        <taxon>Caryophanaceae</taxon>
        <taxon>Paenisporosarcina</taxon>
    </lineage>
</organism>
<dbReference type="InterPro" id="IPR000182">
    <property type="entry name" value="GNAT_dom"/>
</dbReference>
<evidence type="ECO:0000313" key="2">
    <source>
        <dbReference type="EMBL" id="AYC28538.1"/>
    </source>
</evidence>
<dbReference type="PROSITE" id="PS51186">
    <property type="entry name" value="GNAT"/>
    <property type="match status" value="1"/>
</dbReference>
<accession>A0A385YS15</accession>
<name>A0A385YS15_9BACL</name>
<keyword evidence="2" id="KW-0808">Transferase</keyword>
<dbReference type="RefSeq" id="WP_119882283.1">
    <property type="nucleotide sequence ID" value="NZ_CP032418.1"/>
</dbReference>
<dbReference type="OrthoDB" id="511027at2"/>
<dbReference type="AlphaFoldDB" id="A0A385YS15"/>
<evidence type="ECO:0000313" key="3">
    <source>
        <dbReference type="Proteomes" id="UP000265725"/>
    </source>
</evidence>
<keyword evidence="3" id="KW-1185">Reference proteome</keyword>
<dbReference type="SUPFAM" id="SSF55729">
    <property type="entry name" value="Acyl-CoA N-acyltransferases (Nat)"/>
    <property type="match status" value="1"/>
</dbReference>
<dbReference type="EMBL" id="CP032418">
    <property type="protein sequence ID" value="AYC28538.1"/>
    <property type="molecule type" value="Genomic_DNA"/>
</dbReference>
<gene>
    <name evidence="2" type="ORF">D3873_01130</name>
</gene>
<reference evidence="3" key="1">
    <citation type="submission" date="2018-09" db="EMBL/GenBank/DDBJ databases">
        <authorList>
            <person name="Zhu H."/>
        </authorList>
    </citation>
    <scope>NUCLEOTIDE SEQUENCE [LARGE SCALE GENOMIC DNA]</scope>
    <source>
        <strain evidence="3">K2R23-3</strain>
    </source>
</reference>
<dbReference type="KEGG" id="paek:D3873_01130"/>
<dbReference type="Gene3D" id="3.40.630.30">
    <property type="match status" value="1"/>
</dbReference>
<sequence length="235" mass="27028">MFSVIRKEGEYMLVDQVKIEEASRSSYIEAFDKLFLEWQQSSMEYLSLLMDASFETYLLKKGFHQVSSIVEYTRSLDAKFSLPTDITVHCLANGAYSDKEFAELYELARSGTANKNNLFTIEQIMESLPNELGATWRSNCFIFTENETPLGIGIPHIEQGKTEEGRMFYFGVLPDFRQQSYGAKLHLLTLHEMKKLGATTYVGSTDENNYGMIRIFEKNGASKRDHKGIYRINRK</sequence>
<protein>
    <submittedName>
        <fullName evidence="2">GNAT family N-acetyltransferase</fullName>
    </submittedName>
</protein>
<dbReference type="InterPro" id="IPR016181">
    <property type="entry name" value="Acyl_CoA_acyltransferase"/>
</dbReference>